<evidence type="ECO:0008006" key="12">
    <source>
        <dbReference type="Google" id="ProtNLM"/>
    </source>
</evidence>
<feature type="transmembrane region" description="Helical" evidence="7">
    <location>
        <begin position="319"/>
        <end position="340"/>
    </location>
</feature>
<evidence type="ECO:0000256" key="2">
    <source>
        <dbReference type="ARBA" id="ARBA00022448"/>
    </source>
</evidence>
<dbReference type="PANTHER" id="PTHR32468">
    <property type="entry name" value="CATION/H + ANTIPORTER"/>
    <property type="match status" value="1"/>
</dbReference>
<dbReference type="CDD" id="cd00293">
    <property type="entry name" value="USP-like"/>
    <property type="match status" value="2"/>
</dbReference>
<organism evidence="10 11">
    <name type="scientific">Handelsmanbacteria sp. (strain RIFCSPLOWO2_12_FULL_64_10)</name>
    <dbReference type="NCBI Taxonomy" id="1817868"/>
    <lineage>
        <taxon>Bacteria</taxon>
        <taxon>Candidatus Handelsmaniibacteriota</taxon>
    </lineage>
</organism>
<keyword evidence="3 7" id="KW-0812">Transmembrane</keyword>
<evidence type="ECO:0000313" key="10">
    <source>
        <dbReference type="EMBL" id="OGG44340.1"/>
    </source>
</evidence>
<comment type="caution">
    <text evidence="10">The sequence shown here is derived from an EMBL/GenBank/DDBJ whole genome shotgun (WGS) entry which is preliminary data.</text>
</comment>
<feature type="transmembrane region" description="Helical" evidence="7">
    <location>
        <begin position="35"/>
        <end position="54"/>
    </location>
</feature>
<dbReference type="Proteomes" id="UP000178606">
    <property type="component" value="Unassembled WGS sequence"/>
</dbReference>
<keyword evidence="5" id="KW-0406">Ion transport</keyword>
<gene>
    <name evidence="10" type="ORF">A3F84_04440</name>
</gene>
<dbReference type="SUPFAM" id="SSF52402">
    <property type="entry name" value="Adenine nucleotide alpha hydrolases-like"/>
    <property type="match status" value="2"/>
</dbReference>
<dbReference type="Pfam" id="PF00999">
    <property type="entry name" value="Na_H_Exchanger"/>
    <property type="match status" value="1"/>
</dbReference>
<dbReference type="GO" id="GO:0015297">
    <property type="term" value="F:antiporter activity"/>
    <property type="evidence" value="ECO:0007669"/>
    <property type="project" value="InterPro"/>
</dbReference>
<evidence type="ECO:0000256" key="7">
    <source>
        <dbReference type="SAM" id="Phobius"/>
    </source>
</evidence>
<reference evidence="10 11" key="1">
    <citation type="journal article" date="2016" name="Nat. Commun.">
        <title>Thousands of microbial genomes shed light on interconnected biogeochemical processes in an aquifer system.</title>
        <authorList>
            <person name="Anantharaman K."/>
            <person name="Brown C.T."/>
            <person name="Hug L.A."/>
            <person name="Sharon I."/>
            <person name="Castelle C.J."/>
            <person name="Probst A.J."/>
            <person name="Thomas B.C."/>
            <person name="Singh A."/>
            <person name="Wilkins M.J."/>
            <person name="Karaoz U."/>
            <person name="Brodie E.L."/>
            <person name="Williams K.H."/>
            <person name="Hubbard S.S."/>
            <person name="Banfield J.F."/>
        </authorList>
    </citation>
    <scope>NUCLEOTIDE SEQUENCE [LARGE SCALE GENOMIC DNA]</scope>
    <source>
        <strain evidence="11">RIFCSPLOWO2_12_FULL_64_10</strain>
    </source>
</reference>
<dbReference type="Gene3D" id="1.20.1530.20">
    <property type="match status" value="1"/>
</dbReference>
<evidence type="ECO:0000259" key="9">
    <source>
        <dbReference type="Pfam" id="PF00999"/>
    </source>
</evidence>
<evidence type="ECO:0000313" key="11">
    <source>
        <dbReference type="Proteomes" id="UP000178606"/>
    </source>
</evidence>
<feature type="transmembrane region" description="Helical" evidence="7">
    <location>
        <begin position="6"/>
        <end position="23"/>
    </location>
</feature>
<comment type="subcellular location">
    <subcellularLocation>
        <location evidence="1">Membrane</location>
        <topology evidence="1">Multi-pass membrane protein</topology>
    </subcellularLocation>
</comment>
<feature type="transmembrane region" description="Helical" evidence="7">
    <location>
        <begin position="293"/>
        <end position="313"/>
    </location>
</feature>
<evidence type="ECO:0000259" key="8">
    <source>
        <dbReference type="Pfam" id="PF00582"/>
    </source>
</evidence>
<evidence type="ECO:0000256" key="1">
    <source>
        <dbReference type="ARBA" id="ARBA00004141"/>
    </source>
</evidence>
<dbReference type="Pfam" id="PF00582">
    <property type="entry name" value="Usp"/>
    <property type="match status" value="1"/>
</dbReference>
<dbReference type="InterPro" id="IPR006153">
    <property type="entry name" value="Cation/H_exchanger_TM"/>
</dbReference>
<dbReference type="Gene3D" id="3.40.50.12370">
    <property type="match status" value="1"/>
</dbReference>
<dbReference type="EMBL" id="MFKF01000406">
    <property type="protein sequence ID" value="OGG44340.1"/>
    <property type="molecule type" value="Genomic_DNA"/>
</dbReference>
<feature type="transmembrane region" description="Helical" evidence="7">
    <location>
        <begin position="137"/>
        <end position="159"/>
    </location>
</feature>
<dbReference type="InterPro" id="IPR038770">
    <property type="entry name" value="Na+/solute_symporter_sf"/>
</dbReference>
<dbReference type="PANTHER" id="PTHR32468:SF0">
    <property type="entry name" value="K(+)_H(+) ANTIPORTER 1"/>
    <property type="match status" value="1"/>
</dbReference>
<evidence type="ECO:0000256" key="6">
    <source>
        <dbReference type="ARBA" id="ARBA00023136"/>
    </source>
</evidence>
<dbReference type="GO" id="GO:0016020">
    <property type="term" value="C:membrane"/>
    <property type="evidence" value="ECO:0007669"/>
    <property type="project" value="UniProtKB-SubCell"/>
</dbReference>
<keyword evidence="2" id="KW-0813">Transport</keyword>
<feature type="transmembrane region" description="Helical" evidence="7">
    <location>
        <begin position="103"/>
        <end position="125"/>
    </location>
</feature>
<dbReference type="InterPro" id="IPR006016">
    <property type="entry name" value="UspA"/>
</dbReference>
<feature type="transmembrane region" description="Helical" evidence="7">
    <location>
        <begin position="240"/>
        <end position="259"/>
    </location>
</feature>
<feature type="domain" description="UspA" evidence="8">
    <location>
        <begin position="575"/>
        <end position="712"/>
    </location>
</feature>
<evidence type="ECO:0000256" key="5">
    <source>
        <dbReference type="ARBA" id="ARBA00023065"/>
    </source>
</evidence>
<proteinExistence type="predicted"/>
<evidence type="ECO:0000256" key="3">
    <source>
        <dbReference type="ARBA" id="ARBA00022692"/>
    </source>
</evidence>
<dbReference type="AlphaFoldDB" id="A0A1F6C5A3"/>
<dbReference type="InterPro" id="IPR050794">
    <property type="entry name" value="CPA2_transporter"/>
</dbReference>
<feature type="transmembrane region" description="Helical" evidence="7">
    <location>
        <begin position="171"/>
        <end position="194"/>
    </location>
</feature>
<evidence type="ECO:0000256" key="4">
    <source>
        <dbReference type="ARBA" id="ARBA00022989"/>
    </source>
</evidence>
<feature type="transmembrane region" description="Helical" evidence="7">
    <location>
        <begin position="352"/>
        <end position="376"/>
    </location>
</feature>
<feature type="domain" description="Cation/H+ exchanger transmembrane" evidence="9">
    <location>
        <begin position="18"/>
        <end position="407"/>
    </location>
</feature>
<keyword evidence="6 7" id="KW-0472">Membrane</keyword>
<protein>
    <recommendedName>
        <fullName evidence="12">Cation/H+ exchanger domain-containing protein</fullName>
    </recommendedName>
</protein>
<name>A0A1F6C5A3_HANXR</name>
<feature type="transmembrane region" description="Helical" evidence="7">
    <location>
        <begin position="74"/>
        <end position="91"/>
    </location>
</feature>
<feature type="transmembrane region" description="Helical" evidence="7">
    <location>
        <begin position="200"/>
        <end position="219"/>
    </location>
</feature>
<keyword evidence="4 7" id="KW-1133">Transmembrane helix</keyword>
<dbReference type="GO" id="GO:1902600">
    <property type="term" value="P:proton transmembrane transport"/>
    <property type="evidence" value="ECO:0007669"/>
    <property type="project" value="InterPro"/>
</dbReference>
<accession>A0A1F6C5A3</accession>
<sequence length="719" mass="76870">MDHQQTILLFLQLGLLLALARLLGEAMKRMKQPAVIGELLAGIVLGPSLLGWAAPGVSDVILPESGVWRIPLDVVSGFGLLMLMLLTGLETDVRLLRSLGRPAFMASAFGLLVPLAVGVAMGFMMPDRFLPPGGDRTALALFFATALAVSAMPVIAKILMDLGLTRRNLGVLTLTAAVVDDTIGWILLAVLAGLASEGGLRPLALLQIVALLIGFIALARYVLHPAIRWLLRLLDRSPSVAGADLVLVVVLAFLCAAATEAIGVHAVFGAFTAGCILRQCPSLPAESVRRIESLTIAVFAPIFFASVGLRVDFTHVEGVFWPAAVFLIAVATKVGGCLIGGRLGGLRFVESLALGFGMSARGAMGLIVAVVGLNLGVIGGELFAIIVLMALLTSLLAPLAIRPLVRWLPPTEEEKARETDAESKALSPGRMRFLIPVSGGANALLGCRLAASLCGREGDSAVALYVETDPPAWWNRLRFWRRRFPLDVDKYFDEVRASSGAAGAYFSTRRVHAEGSLADTLLTESRRGFEFLVLGGSRYGHPVQGSVIERVVQSSPSHVVVVRGPTLLPRDVSPFRSILVPTDGSYRSDLALQLAALYAERTGARLTIFYVTEAEERTLLLPGGPEDLKLEGGRRLVEALKGQFADRVKPELVDCRVRTGRNVPQALAQEVFAGSHDLVIMGAEDKSIVERAYFGPNVEGAIELLTCSLFIVIPRRGGR</sequence>
<feature type="transmembrane region" description="Helical" evidence="7">
    <location>
        <begin position="382"/>
        <end position="401"/>
    </location>
</feature>